<comment type="cofactor">
    <cofactor evidence="1">
        <name>pyridoxal 5'-phosphate</name>
        <dbReference type="ChEBI" id="CHEBI:597326"/>
    </cofactor>
</comment>
<dbReference type="InterPro" id="IPR015421">
    <property type="entry name" value="PyrdxlP-dep_Trfase_major"/>
</dbReference>
<dbReference type="GO" id="GO:0008483">
    <property type="term" value="F:transaminase activity"/>
    <property type="evidence" value="ECO:0007669"/>
    <property type="project" value="UniProtKB-KW"/>
</dbReference>
<accession>A0A5K8AB46</accession>
<evidence type="ECO:0000256" key="3">
    <source>
        <dbReference type="ARBA" id="ARBA00022576"/>
    </source>
</evidence>
<sequence length="143" mass="16174">MGWVIAAARWMEQIMKVHDAATICSPTPSQIAALAALEGDQECVQDMRSELTKRRALCCERLDRLSDYFSYVPPKGAFYVMSKYRFTDDNSHEVAIRLLEEAKVITIPGGAFGLGGEGHLRLSFGCEEKVIDEAFDRIERWLR</sequence>
<dbReference type="GO" id="GO:0006520">
    <property type="term" value="P:amino acid metabolic process"/>
    <property type="evidence" value="ECO:0007669"/>
    <property type="project" value="InterPro"/>
</dbReference>
<gene>
    <name evidence="7" type="ORF">DSCOOX_29160</name>
</gene>
<keyword evidence="4" id="KW-0808">Transferase</keyword>
<evidence type="ECO:0000259" key="6">
    <source>
        <dbReference type="Pfam" id="PF00155"/>
    </source>
</evidence>
<name>A0A5K8AB46_9BACT</name>
<evidence type="ECO:0000256" key="4">
    <source>
        <dbReference type="ARBA" id="ARBA00022679"/>
    </source>
</evidence>
<proteinExistence type="inferred from homology"/>
<dbReference type="CDD" id="cd00609">
    <property type="entry name" value="AAT_like"/>
    <property type="match status" value="1"/>
</dbReference>
<comment type="similarity">
    <text evidence="2">Belongs to the class-I pyridoxal-phosphate-dependent aminotransferase family.</text>
</comment>
<dbReference type="GO" id="GO:0030170">
    <property type="term" value="F:pyridoxal phosphate binding"/>
    <property type="evidence" value="ECO:0007669"/>
    <property type="project" value="InterPro"/>
</dbReference>
<feature type="domain" description="Aminotransferase class I/classII large" evidence="6">
    <location>
        <begin position="1"/>
        <end position="138"/>
    </location>
</feature>
<reference evidence="7 8" key="1">
    <citation type="submission" date="2019-11" db="EMBL/GenBank/DDBJ databases">
        <title>Comparative genomics of hydrocarbon-degrading Desulfosarcina strains.</title>
        <authorList>
            <person name="Watanabe M."/>
            <person name="Kojima H."/>
            <person name="Fukui M."/>
        </authorList>
    </citation>
    <scope>NUCLEOTIDE SEQUENCE [LARGE SCALE GENOMIC DNA]</scope>
    <source>
        <strain evidence="8">oXyS1</strain>
    </source>
</reference>
<evidence type="ECO:0000313" key="7">
    <source>
        <dbReference type="EMBL" id="BBO89736.1"/>
    </source>
</evidence>
<dbReference type="InterPro" id="IPR050596">
    <property type="entry name" value="AspAT/PAT-like"/>
</dbReference>
<dbReference type="PANTHER" id="PTHR46383">
    <property type="entry name" value="ASPARTATE AMINOTRANSFERASE"/>
    <property type="match status" value="1"/>
</dbReference>
<dbReference type="InterPro" id="IPR015424">
    <property type="entry name" value="PyrdxlP-dep_Trfase"/>
</dbReference>
<dbReference type="Proteomes" id="UP000422108">
    <property type="component" value="Chromosome"/>
</dbReference>
<evidence type="ECO:0000256" key="2">
    <source>
        <dbReference type="ARBA" id="ARBA00007441"/>
    </source>
</evidence>
<dbReference type="EMBL" id="AP021879">
    <property type="protein sequence ID" value="BBO89736.1"/>
    <property type="molecule type" value="Genomic_DNA"/>
</dbReference>
<dbReference type="AlphaFoldDB" id="A0A5K8AB46"/>
<keyword evidence="3" id="KW-0032">Aminotransferase</keyword>
<organism evidence="7 8">
    <name type="scientific">Desulfosarcina ovata subsp. ovata</name>
    <dbReference type="NCBI Taxonomy" id="2752305"/>
    <lineage>
        <taxon>Bacteria</taxon>
        <taxon>Pseudomonadati</taxon>
        <taxon>Thermodesulfobacteriota</taxon>
        <taxon>Desulfobacteria</taxon>
        <taxon>Desulfobacterales</taxon>
        <taxon>Desulfosarcinaceae</taxon>
        <taxon>Desulfosarcina</taxon>
    </lineage>
</organism>
<dbReference type="Pfam" id="PF00155">
    <property type="entry name" value="Aminotran_1_2"/>
    <property type="match status" value="1"/>
</dbReference>
<keyword evidence="5" id="KW-0663">Pyridoxal phosphate</keyword>
<evidence type="ECO:0000313" key="8">
    <source>
        <dbReference type="Proteomes" id="UP000422108"/>
    </source>
</evidence>
<evidence type="ECO:0000256" key="5">
    <source>
        <dbReference type="ARBA" id="ARBA00022898"/>
    </source>
</evidence>
<dbReference type="Gene3D" id="3.40.640.10">
    <property type="entry name" value="Type I PLP-dependent aspartate aminotransferase-like (Major domain)"/>
    <property type="match status" value="1"/>
</dbReference>
<protein>
    <recommendedName>
        <fullName evidence="6">Aminotransferase class I/classII large domain-containing protein</fullName>
    </recommendedName>
</protein>
<dbReference type="SUPFAM" id="SSF53383">
    <property type="entry name" value="PLP-dependent transferases"/>
    <property type="match status" value="1"/>
</dbReference>
<keyword evidence="8" id="KW-1185">Reference proteome</keyword>
<dbReference type="InterPro" id="IPR004839">
    <property type="entry name" value="Aminotransferase_I/II_large"/>
</dbReference>
<evidence type="ECO:0000256" key="1">
    <source>
        <dbReference type="ARBA" id="ARBA00001933"/>
    </source>
</evidence>